<keyword evidence="1" id="KW-0028">Amino-acid biosynthesis</keyword>
<dbReference type="Gene3D" id="3.40.50.300">
    <property type="entry name" value="P-loop containing nucleotide triphosphate hydrolases"/>
    <property type="match status" value="1"/>
</dbReference>
<organism evidence="7">
    <name type="scientific">bioreactor metagenome</name>
    <dbReference type="NCBI Taxonomy" id="1076179"/>
    <lineage>
        <taxon>unclassified sequences</taxon>
        <taxon>metagenomes</taxon>
        <taxon>ecological metagenomes</taxon>
    </lineage>
</organism>
<evidence type="ECO:0000256" key="2">
    <source>
        <dbReference type="ARBA" id="ARBA00022679"/>
    </source>
</evidence>
<accession>A0A644WI72</accession>
<evidence type="ECO:0000256" key="1">
    <source>
        <dbReference type="ARBA" id="ARBA00022605"/>
    </source>
</evidence>
<name>A0A644WI72_9ZZZZ</name>
<dbReference type="EC" id="2.7.1.71" evidence="7"/>
<dbReference type="GO" id="GO:0008652">
    <property type="term" value="P:amino acid biosynthetic process"/>
    <property type="evidence" value="ECO:0007669"/>
    <property type="project" value="UniProtKB-KW"/>
</dbReference>
<dbReference type="InterPro" id="IPR000623">
    <property type="entry name" value="Shikimate_kinase/TSH1"/>
</dbReference>
<dbReference type="AlphaFoldDB" id="A0A644WI72"/>
<keyword evidence="6" id="KW-0057">Aromatic amino acid biosynthesis</keyword>
<dbReference type="CDD" id="cd00464">
    <property type="entry name" value="SK"/>
    <property type="match status" value="1"/>
</dbReference>
<evidence type="ECO:0000256" key="6">
    <source>
        <dbReference type="ARBA" id="ARBA00023141"/>
    </source>
</evidence>
<dbReference type="GO" id="GO:0004765">
    <property type="term" value="F:shikimate kinase activity"/>
    <property type="evidence" value="ECO:0007669"/>
    <property type="project" value="UniProtKB-EC"/>
</dbReference>
<dbReference type="EMBL" id="VSSQ01000853">
    <property type="protein sequence ID" value="MPM02213.1"/>
    <property type="molecule type" value="Genomic_DNA"/>
</dbReference>
<dbReference type="GO" id="GO:0009073">
    <property type="term" value="P:aromatic amino acid family biosynthetic process"/>
    <property type="evidence" value="ECO:0007669"/>
    <property type="project" value="UniProtKB-KW"/>
</dbReference>
<dbReference type="InterPro" id="IPR031322">
    <property type="entry name" value="Shikimate/glucono_kinase"/>
</dbReference>
<protein>
    <submittedName>
        <fullName evidence="7">Shikimate kinase</fullName>
        <ecNumber evidence="7">2.7.1.71</ecNumber>
    </submittedName>
</protein>
<dbReference type="GO" id="GO:0005829">
    <property type="term" value="C:cytosol"/>
    <property type="evidence" value="ECO:0007669"/>
    <property type="project" value="TreeGrafter"/>
</dbReference>
<evidence type="ECO:0000256" key="4">
    <source>
        <dbReference type="ARBA" id="ARBA00022777"/>
    </source>
</evidence>
<dbReference type="SUPFAM" id="SSF52540">
    <property type="entry name" value="P-loop containing nucleoside triphosphate hydrolases"/>
    <property type="match status" value="1"/>
</dbReference>
<evidence type="ECO:0000256" key="5">
    <source>
        <dbReference type="ARBA" id="ARBA00022840"/>
    </source>
</evidence>
<comment type="caution">
    <text evidence="7">The sequence shown here is derived from an EMBL/GenBank/DDBJ whole genome shotgun (WGS) entry which is preliminary data.</text>
</comment>
<dbReference type="InterPro" id="IPR027417">
    <property type="entry name" value="P-loop_NTPase"/>
</dbReference>
<evidence type="ECO:0000313" key="7">
    <source>
        <dbReference type="EMBL" id="MPM02213.1"/>
    </source>
</evidence>
<dbReference type="PANTHER" id="PTHR21087:SF16">
    <property type="entry name" value="SHIKIMATE KINASE 1, CHLOROPLASTIC"/>
    <property type="match status" value="1"/>
</dbReference>
<dbReference type="Pfam" id="PF01202">
    <property type="entry name" value="SKI"/>
    <property type="match status" value="1"/>
</dbReference>
<evidence type="ECO:0000256" key="3">
    <source>
        <dbReference type="ARBA" id="ARBA00022741"/>
    </source>
</evidence>
<keyword evidence="3" id="KW-0547">Nucleotide-binding</keyword>
<gene>
    <name evidence="7" type="primary">aroK_15</name>
    <name evidence="7" type="ORF">SDC9_48458</name>
</gene>
<dbReference type="GO" id="GO:0005524">
    <property type="term" value="F:ATP binding"/>
    <property type="evidence" value="ECO:0007669"/>
    <property type="project" value="UniProtKB-KW"/>
</dbReference>
<dbReference type="HAMAP" id="MF_00109">
    <property type="entry name" value="Shikimate_kinase"/>
    <property type="match status" value="1"/>
</dbReference>
<keyword evidence="4 7" id="KW-0418">Kinase</keyword>
<keyword evidence="5" id="KW-0067">ATP-binding</keyword>
<proteinExistence type="inferred from homology"/>
<sequence>MKVFIVGYMSSGKTRFGKRLAKALNLPFIDLDQVVLERTQRTAGTWIREYGEERFRQTELLCLLHCLEKEEFVMATGGGTPCFFDNMERMNKEGITVWLKTPFGRILQRLRNKAGDRPLVATVDGVIDSEAVERHYSGRLSYYSKATIISEENDVEFVVKKITGN</sequence>
<keyword evidence="2 7" id="KW-0808">Transferase</keyword>
<dbReference type="PANTHER" id="PTHR21087">
    <property type="entry name" value="SHIKIMATE KINASE"/>
    <property type="match status" value="1"/>
</dbReference>
<dbReference type="PRINTS" id="PR01100">
    <property type="entry name" value="SHIKIMTKNASE"/>
</dbReference>
<reference evidence="7" key="1">
    <citation type="submission" date="2019-08" db="EMBL/GenBank/DDBJ databases">
        <authorList>
            <person name="Kucharzyk K."/>
            <person name="Murdoch R.W."/>
            <person name="Higgins S."/>
            <person name="Loffler F."/>
        </authorList>
    </citation>
    <scope>NUCLEOTIDE SEQUENCE</scope>
</reference>